<evidence type="ECO:0000313" key="3">
    <source>
        <dbReference type="EMBL" id="CAL4926718.1"/>
    </source>
</evidence>
<keyword evidence="4" id="KW-1185">Reference proteome</keyword>
<evidence type="ECO:0000259" key="2">
    <source>
        <dbReference type="Pfam" id="PF00117"/>
    </source>
</evidence>
<dbReference type="Proteomes" id="UP001497457">
    <property type="component" value="Chromosome 14rd"/>
</dbReference>
<dbReference type="EMBL" id="OZ075124">
    <property type="protein sequence ID" value="CAL4926718.1"/>
    <property type="molecule type" value="Genomic_DNA"/>
</dbReference>
<dbReference type="InterPro" id="IPR044992">
    <property type="entry name" value="ChyE-like"/>
</dbReference>
<gene>
    <name evidence="3" type="ORF">URODEC1_LOCUS24097</name>
</gene>
<dbReference type="InterPro" id="IPR017926">
    <property type="entry name" value="GATASE"/>
</dbReference>
<name>A0ABC8XJZ9_9POAL</name>
<evidence type="ECO:0000256" key="1">
    <source>
        <dbReference type="ARBA" id="ARBA00011083"/>
    </source>
</evidence>
<organism evidence="3 4">
    <name type="scientific">Urochloa decumbens</name>
    <dbReference type="NCBI Taxonomy" id="240449"/>
    <lineage>
        <taxon>Eukaryota</taxon>
        <taxon>Viridiplantae</taxon>
        <taxon>Streptophyta</taxon>
        <taxon>Embryophyta</taxon>
        <taxon>Tracheophyta</taxon>
        <taxon>Spermatophyta</taxon>
        <taxon>Magnoliopsida</taxon>
        <taxon>Liliopsida</taxon>
        <taxon>Poales</taxon>
        <taxon>Poaceae</taxon>
        <taxon>PACMAD clade</taxon>
        <taxon>Panicoideae</taxon>
        <taxon>Panicodae</taxon>
        <taxon>Paniceae</taxon>
        <taxon>Melinidinae</taxon>
        <taxon>Urochloa</taxon>
    </lineage>
</organism>
<comment type="similarity">
    <text evidence="1">Belongs to the peptidase C26 family.</text>
</comment>
<protein>
    <recommendedName>
        <fullName evidence="2">Glutamine amidotransferase domain-containing protein</fullName>
    </recommendedName>
</protein>
<sequence>MGMGPLENAASAVEAAVEAAAVVGAAAAVAGILPSVAASAVPSAGSYAVLQCGEDSEYVRKAYSGYFQVFRSLLEEDGESWRVYRALRGELPTDAEAAGFDGFVISGSCADAHGDEPWILALVDLIRRLHAAGKRILGVCFGHQILCRALGGRTGRSTKGWDIGVSCIHPTAAAARLFAPLKLPVHMPVIEFHQDEVWELPPNAEVLARSDKTRVEMFRYGDRVMGVQGHPEYSKDILMSIADRLLQRNLILVRVGFCCSHLHDSGSNEKILKKKIASAVLINVYGLLQDCQVDVAKASFDVRQPDKELWKKVCRGFLKGRLPSQQQKQQAVVVL</sequence>
<dbReference type="PANTHER" id="PTHR42695">
    <property type="entry name" value="GLUTAMINE AMIDOTRANSFERASE YLR126C-RELATED"/>
    <property type="match status" value="1"/>
</dbReference>
<dbReference type="CDD" id="cd01741">
    <property type="entry name" value="GATase1_1"/>
    <property type="match status" value="1"/>
</dbReference>
<dbReference type="Pfam" id="PF00117">
    <property type="entry name" value="GATase"/>
    <property type="match status" value="1"/>
</dbReference>
<dbReference type="Gene3D" id="3.40.50.880">
    <property type="match status" value="1"/>
</dbReference>
<dbReference type="SUPFAM" id="SSF52317">
    <property type="entry name" value="Class I glutamine amidotransferase-like"/>
    <property type="match status" value="1"/>
</dbReference>
<dbReference type="InterPro" id="IPR029062">
    <property type="entry name" value="Class_I_gatase-like"/>
</dbReference>
<dbReference type="PROSITE" id="PS51273">
    <property type="entry name" value="GATASE_TYPE_1"/>
    <property type="match status" value="1"/>
</dbReference>
<proteinExistence type="inferred from homology"/>
<accession>A0ABC8XJZ9</accession>
<reference evidence="3 4" key="2">
    <citation type="submission" date="2024-10" db="EMBL/GenBank/DDBJ databases">
        <authorList>
            <person name="Ryan C."/>
        </authorList>
    </citation>
    <scope>NUCLEOTIDE SEQUENCE [LARGE SCALE GENOMIC DNA]</scope>
</reference>
<evidence type="ECO:0000313" key="4">
    <source>
        <dbReference type="Proteomes" id="UP001497457"/>
    </source>
</evidence>
<feature type="domain" description="Glutamine amidotransferase" evidence="2">
    <location>
        <begin position="96"/>
        <end position="234"/>
    </location>
</feature>
<reference evidence="4" key="1">
    <citation type="submission" date="2024-06" db="EMBL/GenBank/DDBJ databases">
        <authorList>
            <person name="Ryan C."/>
        </authorList>
    </citation>
    <scope>NUCLEOTIDE SEQUENCE [LARGE SCALE GENOMIC DNA]</scope>
</reference>
<dbReference type="AlphaFoldDB" id="A0ABC8XJZ9"/>
<dbReference type="PANTHER" id="PTHR42695:SF13">
    <property type="entry name" value="GLUTAMINE AMIDOTRANSFERASE CLASS-I FAMILY PROTEIN, EXPRESSED"/>
    <property type="match status" value="1"/>
</dbReference>